<feature type="transmembrane region" description="Helical" evidence="1">
    <location>
        <begin position="89"/>
        <end position="110"/>
    </location>
</feature>
<evidence type="ECO:0000313" key="3">
    <source>
        <dbReference type="Proteomes" id="UP000177331"/>
    </source>
</evidence>
<keyword evidence="1" id="KW-1133">Transmembrane helix</keyword>
<name>A0A1F7W9Y6_9BACT</name>
<comment type="caution">
    <text evidence="2">The sequence shown here is derived from an EMBL/GenBank/DDBJ whole genome shotgun (WGS) entry which is preliminary data.</text>
</comment>
<proteinExistence type="predicted"/>
<feature type="transmembrane region" description="Helical" evidence="1">
    <location>
        <begin position="28"/>
        <end position="46"/>
    </location>
</feature>
<keyword evidence="1" id="KW-0472">Membrane</keyword>
<reference evidence="2 3" key="1">
    <citation type="journal article" date="2016" name="Nat. Commun.">
        <title>Thousands of microbial genomes shed light on interconnected biogeochemical processes in an aquifer system.</title>
        <authorList>
            <person name="Anantharaman K."/>
            <person name="Brown C.T."/>
            <person name="Hug L.A."/>
            <person name="Sharon I."/>
            <person name="Castelle C.J."/>
            <person name="Probst A.J."/>
            <person name="Thomas B.C."/>
            <person name="Singh A."/>
            <person name="Wilkins M.J."/>
            <person name="Karaoz U."/>
            <person name="Brodie E.L."/>
            <person name="Williams K.H."/>
            <person name="Hubbard S.S."/>
            <person name="Banfield J.F."/>
        </authorList>
    </citation>
    <scope>NUCLEOTIDE SEQUENCE [LARGE SCALE GENOMIC DNA]</scope>
</reference>
<keyword evidence="1" id="KW-0812">Transmembrane</keyword>
<sequence length="115" mass="12455">MELLLRWILNALALLVVANVVPGIHIDTFYHALIAALVLGLANALIRPILFILTLPVTVLTLGLFAFVINALMILLAGTIVKGFTVSGFFPALLAAIGLWLMSLLTNWFIQSTKT</sequence>
<evidence type="ECO:0000256" key="1">
    <source>
        <dbReference type="SAM" id="Phobius"/>
    </source>
</evidence>
<dbReference type="InterPro" id="IPR007165">
    <property type="entry name" value="Phage_holin_4_2"/>
</dbReference>
<evidence type="ECO:0000313" key="2">
    <source>
        <dbReference type="EMBL" id="OGL99633.1"/>
    </source>
</evidence>
<dbReference type="AlphaFoldDB" id="A0A1F7W9Y6"/>
<gene>
    <name evidence="2" type="ORF">A2318_01495</name>
</gene>
<dbReference type="PANTHER" id="PTHR37309">
    <property type="entry name" value="SLR0284 PROTEIN"/>
    <property type="match status" value="1"/>
</dbReference>
<protein>
    <recommendedName>
        <fullName evidence="4">Phage holin family protein</fullName>
    </recommendedName>
</protein>
<accession>A0A1F7W9Y6</accession>
<feature type="transmembrane region" description="Helical" evidence="1">
    <location>
        <begin position="53"/>
        <end position="77"/>
    </location>
</feature>
<dbReference type="EMBL" id="MGFD01000006">
    <property type="protein sequence ID" value="OGL99633.1"/>
    <property type="molecule type" value="Genomic_DNA"/>
</dbReference>
<dbReference type="STRING" id="1802421.A2318_01495"/>
<dbReference type="Pfam" id="PF04020">
    <property type="entry name" value="Phage_holin_4_2"/>
    <property type="match status" value="1"/>
</dbReference>
<organism evidence="2 3">
    <name type="scientific">Candidatus Uhrbacteria bacterium RIFOXYB2_FULL_45_11</name>
    <dbReference type="NCBI Taxonomy" id="1802421"/>
    <lineage>
        <taxon>Bacteria</taxon>
        <taxon>Candidatus Uhriibacteriota</taxon>
    </lineage>
</organism>
<dbReference type="PANTHER" id="PTHR37309:SF1">
    <property type="entry name" value="SLR0284 PROTEIN"/>
    <property type="match status" value="1"/>
</dbReference>
<dbReference type="Proteomes" id="UP000177331">
    <property type="component" value="Unassembled WGS sequence"/>
</dbReference>
<evidence type="ECO:0008006" key="4">
    <source>
        <dbReference type="Google" id="ProtNLM"/>
    </source>
</evidence>